<sequence length="192" mass="22102">MLENLDIRFGRMEDIGLLTVATILDPRFKTIHLNNPNVTARAIKFIKKKISEIKNSDDLNSSSCQGSSDDDSDRRDSLWSVHTELVTKKAASQSSTLSEERIPTDLKHYLDQPTISLTDDILKYWKQNSNMYPYLYKIVRPYLSVVATSVPSEHLFSKAGNIMTEKRNRLKGEKLQQLLFLSSLHFDDWHLD</sequence>
<accession>A0AAV0XGZ9</accession>
<dbReference type="GO" id="GO:0046983">
    <property type="term" value="F:protein dimerization activity"/>
    <property type="evidence" value="ECO:0007669"/>
    <property type="project" value="InterPro"/>
</dbReference>
<dbReference type="AlphaFoldDB" id="A0AAV0XGZ9"/>
<dbReference type="EMBL" id="CARXXK010000004">
    <property type="protein sequence ID" value="CAI6367128.1"/>
    <property type="molecule type" value="Genomic_DNA"/>
</dbReference>
<keyword evidence="4" id="KW-1185">Reference proteome</keyword>
<comment type="caution">
    <text evidence="3">The sequence shown here is derived from an EMBL/GenBank/DDBJ whole genome shotgun (WGS) entry which is preliminary data.</text>
</comment>
<dbReference type="Proteomes" id="UP001160148">
    <property type="component" value="Unassembled WGS sequence"/>
</dbReference>
<evidence type="ECO:0000313" key="4">
    <source>
        <dbReference type="Proteomes" id="UP001160148"/>
    </source>
</evidence>
<protein>
    <recommendedName>
        <fullName evidence="2">HAT C-terminal dimerisation domain-containing protein</fullName>
    </recommendedName>
</protein>
<dbReference type="PANTHER" id="PTHR47611:SF1">
    <property type="entry name" value="CCHC-TYPE DOMAIN-CONTAINING PROTEIN"/>
    <property type="match status" value="1"/>
</dbReference>
<name>A0AAV0XGZ9_9HEMI</name>
<reference evidence="3 4" key="1">
    <citation type="submission" date="2023-01" db="EMBL/GenBank/DDBJ databases">
        <authorList>
            <person name="Whitehead M."/>
        </authorList>
    </citation>
    <scope>NUCLEOTIDE SEQUENCE [LARGE SCALE GENOMIC DNA]</scope>
</reference>
<dbReference type="Pfam" id="PF05699">
    <property type="entry name" value="Dimer_Tnp_hAT"/>
    <property type="match status" value="1"/>
</dbReference>
<feature type="compositionally biased region" description="Low complexity" evidence="1">
    <location>
        <begin position="58"/>
        <end position="67"/>
    </location>
</feature>
<feature type="region of interest" description="Disordered" evidence="1">
    <location>
        <begin position="56"/>
        <end position="75"/>
    </location>
</feature>
<gene>
    <name evidence="3" type="ORF">MEUPH1_LOCUS21633</name>
</gene>
<evidence type="ECO:0000256" key="1">
    <source>
        <dbReference type="SAM" id="MobiDB-lite"/>
    </source>
</evidence>
<proteinExistence type="predicted"/>
<dbReference type="PANTHER" id="PTHR47611">
    <property type="entry name" value="HAT DIMERISATION DOMAIN, C-TERMINAL"/>
    <property type="match status" value="1"/>
</dbReference>
<organism evidence="3 4">
    <name type="scientific">Macrosiphum euphorbiae</name>
    <name type="common">potato aphid</name>
    <dbReference type="NCBI Taxonomy" id="13131"/>
    <lineage>
        <taxon>Eukaryota</taxon>
        <taxon>Metazoa</taxon>
        <taxon>Ecdysozoa</taxon>
        <taxon>Arthropoda</taxon>
        <taxon>Hexapoda</taxon>
        <taxon>Insecta</taxon>
        <taxon>Pterygota</taxon>
        <taxon>Neoptera</taxon>
        <taxon>Paraneoptera</taxon>
        <taxon>Hemiptera</taxon>
        <taxon>Sternorrhyncha</taxon>
        <taxon>Aphidomorpha</taxon>
        <taxon>Aphidoidea</taxon>
        <taxon>Aphididae</taxon>
        <taxon>Macrosiphini</taxon>
        <taxon>Macrosiphum</taxon>
    </lineage>
</organism>
<evidence type="ECO:0000313" key="3">
    <source>
        <dbReference type="EMBL" id="CAI6367128.1"/>
    </source>
</evidence>
<evidence type="ECO:0000259" key="2">
    <source>
        <dbReference type="Pfam" id="PF05699"/>
    </source>
</evidence>
<dbReference type="InterPro" id="IPR012337">
    <property type="entry name" value="RNaseH-like_sf"/>
</dbReference>
<dbReference type="SUPFAM" id="SSF53098">
    <property type="entry name" value="Ribonuclease H-like"/>
    <property type="match status" value="1"/>
</dbReference>
<feature type="domain" description="HAT C-terminal dimerisation" evidence="2">
    <location>
        <begin position="105"/>
        <end position="182"/>
    </location>
</feature>
<dbReference type="InterPro" id="IPR008906">
    <property type="entry name" value="HATC_C_dom"/>
</dbReference>